<dbReference type="InterPro" id="IPR027417">
    <property type="entry name" value="P-loop_NTPase"/>
</dbReference>
<reference evidence="2 3" key="1">
    <citation type="submission" date="2024-11" db="EMBL/GenBank/DDBJ databases">
        <title>Chromosome-level genome assembly of Eucalyptus globulus Labill. provides insights into its genome evolution.</title>
        <authorList>
            <person name="Li X."/>
        </authorList>
    </citation>
    <scope>NUCLEOTIDE SEQUENCE [LARGE SCALE GENOMIC DNA]</scope>
    <source>
        <strain evidence="2">CL2024</strain>
        <tissue evidence="2">Fresh tender leaves</tissue>
    </source>
</reference>
<dbReference type="SUPFAM" id="SSF52540">
    <property type="entry name" value="P-loop containing nucleoside triphosphate hydrolases"/>
    <property type="match status" value="1"/>
</dbReference>
<keyword evidence="3" id="KW-1185">Reference proteome</keyword>
<organism evidence="2 3">
    <name type="scientific">Eucalyptus globulus</name>
    <name type="common">Tasmanian blue gum</name>
    <dbReference type="NCBI Taxonomy" id="34317"/>
    <lineage>
        <taxon>Eukaryota</taxon>
        <taxon>Viridiplantae</taxon>
        <taxon>Streptophyta</taxon>
        <taxon>Embryophyta</taxon>
        <taxon>Tracheophyta</taxon>
        <taxon>Spermatophyta</taxon>
        <taxon>Magnoliopsida</taxon>
        <taxon>eudicotyledons</taxon>
        <taxon>Gunneridae</taxon>
        <taxon>Pentapetalae</taxon>
        <taxon>rosids</taxon>
        <taxon>malvids</taxon>
        <taxon>Myrtales</taxon>
        <taxon>Myrtaceae</taxon>
        <taxon>Myrtoideae</taxon>
        <taxon>Eucalypteae</taxon>
        <taxon>Eucalyptus</taxon>
    </lineage>
</organism>
<evidence type="ECO:0000256" key="1">
    <source>
        <dbReference type="SAM" id="MobiDB-lite"/>
    </source>
</evidence>
<protein>
    <submittedName>
        <fullName evidence="2">Uncharacterized protein</fullName>
    </submittedName>
</protein>
<dbReference type="Proteomes" id="UP001634007">
    <property type="component" value="Unassembled WGS sequence"/>
</dbReference>
<dbReference type="EMBL" id="JBJKBG010000010">
    <property type="protein sequence ID" value="KAL3720485.1"/>
    <property type="molecule type" value="Genomic_DNA"/>
</dbReference>
<gene>
    <name evidence="2" type="ORF">ACJRO7_005323</name>
</gene>
<proteinExistence type="predicted"/>
<evidence type="ECO:0000313" key="3">
    <source>
        <dbReference type="Proteomes" id="UP001634007"/>
    </source>
</evidence>
<name>A0ABD3IZB6_EUCGL</name>
<feature type="region of interest" description="Disordered" evidence="1">
    <location>
        <begin position="17"/>
        <end position="57"/>
    </location>
</feature>
<comment type="caution">
    <text evidence="2">The sequence shown here is derived from an EMBL/GenBank/DDBJ whole genome shotgun (WGS) entry which is preliminary data.</text>
</comment>
<feature type="compositionally biased region" description="Polar residues" evidence="1">
    <location>
        <begin position="36"/>
        <end position="50"/>
    </location>
</feature>
<accession>A0ABD3IZB6</accession>
<evidence type="ECO:0000313" key="2">
    <source>
        <dbReference type="EMBL" id="KAL3720485.1"/>
    </source>
</evidence>
<dbReference type="Gene3D" id="3.40.50.300">
    <property type="entry name" value="P-loop containing nucleotide triphosphate hydrolases"/>
    <property type="match status" value="1"/>
</dbReference>
<dbReference type="AlphaFoldDB" id="A0ABD3IZB6"/>
<sequence>MQTRVKDAKVKLARIHSFSLNIDRPKPRNGRGGSSEPCTTPRNPSTSSNLERPVRGTRPSTWPLAALVSKCKLWRDLSILVSKMEELCNDQFLKGEAEDKSKKKPASSSSHANVPWQGQKFARLTSYWDRQAPTNFSCREDEKKKIIEWLKAETYTQISIGGEQGTGKTFLARWAYSQAKYVGYKWRA</sequence>